<dbReference type="SMART" id="SM00132">
    <property type="entry name" value="LIM"/>
    <property type="match status" value="2"/>
</dbReference>
<dbReference type="CDD" id="cd09392">
    <property type="entry name" value="LIM2_Lrg1p_like"/>
    <property type="match status" value="1"/>
</dbReference>
<dbReference type="GO" id="GO:0030695">
    <property type="term" value="F:GTPase regulator activity"/>
    <property type="evidence" value="ECO:0007669"/>
    <property type="project" value="UniProtKB-ARBA"/>
</dbReference>
<keyword evidence="8" id="KW-1185">Reference proteome</keyword>
<gene>
    <name evidence="7" type="ORF">BDBG_06895</name>
</gene>
<reference evidence="8" key="1">
    <citation type="journal article" date="2015" name="PLoS Genet.">
        <title>The dynamic genome and transcriptome of the human fungal pathogen Blastomyces and close relative Emmonsia.</title>
        <authorList>
            <person name="Munoz J.F."/>
            <person name="Gauthier G.M."/>
            <person name="Desjardins C.A."/>
            <person name="Gallo J.E."/>
            <person name="Holder J."/>
            <person name="Sullivan T.D."/>
            <person name="Marty A.J."/>
            <person name="Carmen J.C."/>
            <person name="Chen Z."/>
            <person name="Ding L."/>
            <person name="Gujja S."/>
            <person name="Magrini V."/>
            <person name="Misas E."/>
            <person name="Mitreva M."/>
            <person name="Priest M."/>
            <person name="Saif S."/>
            <person name="Whiston E.A."/>
            <person name="Young S."/>
            <person name="Zeng Q."/>
            <person name="Goldman W.E."/>
            <person name="Mardis E.R."/>
            <person name="Taylor J.W."/>
            <person name="McEwen J.G."/>
            <person name="Clay O.K."/>
            <person name="Klein B.S."/>
            <person name="Cuomo C.A."/>
        </authorList>
    </citation>
    <scope>NUCLEOTIDE SEQUENCE [LARGE SCALE GENOMIC DNA]</scope>
    <source>
        <strain evidence="8">SLH14081</strain>
    </source>
</reference>
<keyword evidence="3 5" id="KW-0862">Zinc</keyword>
<name>A0A179UUB3_BLAGS</name>
<dbReference type="EMBL" id="GG657463">
    <property type="protein sequence ID" value="OAT11393.1"/>
    <property type="molecule type" value="Genomic_DNA"/>
</dbReference>
<dbReference type="OrthoDB" id="20689at2759"/>
<dbReference type="InterPro" id="IPR001781">
    <property type="entry name" value="Znf_LIM"/>
</dbReference>
<dbReference type="GeneID" id="8502953"/>
<accession>A0A179UUB3</accession>
<dbReference type="Proteomes" id="UP000002038">
    <property type="component" value="Unassembled WGS sequence"/>
</dbReference>
<dbReference type="AlphaFoldDB" id="A0A179UUB3"/>
<dbReference type="Pfam" id="PF00412">
    <property type="entry name" value="LIM"/>
    <property type="match status" value="2"/>
</dbReference>
<evidence type="ECO:0000256" key="3">
    <source>
        <dbReference type="ARBA" id="ARBA00022833"/>
    </source>
</evidence>
<feature type="domain" description="LIM zinc-binding" evidence="6">
    <location>
        <begin position="159"/>
        <end position="219"/>
    </location>
</feature>
<dbReference type="GO" id="GO:0046872">
    <property type="term" value="F:metal ion binding"/>
    <property type="evidence" value="ECO:0007669"/>
    <property type="project" value="UniProtKB-KW"/>
</dbReference>
<feature type="domain" description="LIM zinc-binding" evidence="6">
    <location>
        <begin position="97"/>
        <end position="156"/>
    </location>
</feature>
<keyword evidence="2" id="KW-0677">Repeat</keyword>
<dbReference type="PROSITE" id="PS00478">
    <property type="entry name" value="LIM_DOMAIN_1"/>
    <property type="match status" value="2"/>
</dbReference>
<sequence>MEASICAVQECSDAQRSKAVSSHIRGLWSIVDAGRLGSSGKETYQSLANNFEVDTCVDKDSCIIAPANCGGEVSMATKRRLHTKAGSQGSAYSTISDSCAKCGMSIASECISAFGSFYHPQCFKCHDCHKPIYREFFPAQERNGPIPLCETDLFRRLDMLCSQCGGALRDLYISALGRKYHMDHFTCHSCQHVIGAGDNYYIHGGKAYCKKDYMAKYADCCYGCGMAVMDQYIKVYMPKKRVWHERCYKTHKRHNPDSSLGDVPIAAEQDAESTPLKMERILDNFEATVTSCISDSLEHLESGSREKISEGILTLITALGVLFSSIDAVDDVRRKAGKTVLSDSSEIDLLRAKLTDFMTVSLSNSQQPRSTSSHLKEIYAASSGLSYFMKKVIKIFGERVVDVDLSASSEYLNSLDKFPDHPPLATMNFTKIELSRSDAELCQVCNGPISTECVSWDGYLRRQHLTCKSSCVHCDACETPQNTNLVLINPPGDSYALCCTICQKNVNILGDRAADEPAVKSCKYVTKLQQYVFLLRAQFEQMQKPTDVHYDQMTMTTATTATTTTTTTTMTTLFERSHKQLDRGIFGRLSANSHRTPTDQPAANSLIDRTASDTFALGAMIGSSYQGLKKGFFGRSKTRCRA</sequence>
<dbReference type="Gene3D" id="2.10.110.10">
    <property type="entry name" value="Cysteine Rich Protein"/>
    <property type="match status" value="2"/>
</dbReference>
<organism evidence="7 8">
    <name type="scientific">Blastomyces gilchristii (strain SLH14081)</name>
    <name type="common">Blastomyces dermatitidis</name>
    <dbReference type="NCBI Taxonomy" id="559298"/>
    <lineage>
        <taxon>Eukaryota</taxon>
        <taxon>Fungi</taxon>
        <taxon>Dikarya</taxon>
        <taxon>Ascomycota</taxon>
        <taxon>Pezizomycotina</taxon>
        <taxon>Eurotiomycetes</taxon>
        <taxon>Eurotiomycetidae</taxon>
        <taxon>Onygenales</taxon>
        <taxon>Ajellomycetaceae</taxon>
        <taxon>Blastomyces</taxon>
    </lineage>
</organism>
<dbReference type="KEGG" id="bgh:BDBG_06895"/>
<dbReference type="STRING" id="559298.A0A179UUB3"/>
<dbReference type="VEuPathDB" id="FungiDB:BDBG_06895"/>
<dbReference type="PANTHER" id="PTHR24207:SF1">
    <property type="entry name" value="FILAMIN-BINDING LIM PROTEIN 1"/>
    <property type="match status" value="1"/>
</dbReference>
<dbReference type="PROSITE" id="PS50023">
    <property type="entry name" value="LIM_DOMAIN_2"/>
    <property type="match status" value="2"/>
</dbReference>
<proteinExistence type="predicted"/>
<keyword evidence="1 5" id="KW-0479">Metal-binding</keyword>
<evidence type="ECO:0000256" key="5">
    <source>
        <dbReference type="PROSITE-ProRule" id="PRU00125"/>
    </source>
</evidence>
<evidence type="ECO:0000256" key="1">
    <source>
        <dbReference type="ARBA" id="ARBA00022723"/>
    </source>
</evidence>
<evidence type="ECO:0000256" key="2">
    <source>
        <dbReference type="ARBA" id="ARBA00022737"/>
    </source>
</evidence>
<dbReference type="GO" id="GO:0098609">
    <property type="term" value="P:cell-cell adhesion"/>
    <property type="evidence" value="ECO:0007669"/>
    <property type="project" value="TreeGrafter"/>
</dbReference>
<dbReference type="PANTHER" id="PTHR24207">
    <property type="entry name" value="ZYX102 PROTEIN"/>
    <property type="match status" value="1"/>
</dbReference>
<evidence type="ECO:0000259" key="6">
    <source>
        <dbReference type="PROSITE" id="PS50023"/>
    </source>
</evidence>
<dbReference type="RefSeq" id="XP_031579823.1">
    <property type="nucleotide sequence ID" value="XM_031722820.1"/>
</dbReference>
<dbReference type="SUPFAM" id="SSF57716">
    <property type="entry name" value="Glucocorticoid receptor-like (DNA-binding domain)"/>
    <property type="match status" value="3"/>
</dbReference>
<protein>
    <submittedName>
        <fullName evidence="7">Rho-GTPase-activating protein</fullName>
    </submittedName>
</protein>
<evidence type="ECO:0000256" key="4">
    <source>
        <dbReference type="ARBA" id="ARBA00023038"/>
    </source>
</evidence>
<keyword evidence="4 5" id="KW-0440">LIM domain</keyword>
<evidence type="ECO:0000313" key="7">
    <source>
        <dbReference type="EMBL" id="OAT11393.1"/>
    </source>
</evidence>
<evidence type="ECO:0000313" key="8">
    <source>
        <dbReference type="Proteomes" id="UP000002038"/>
    </source>
</evidence>
<dbReference type="GO" id="GO:0001725">
    <property type="term" value="C:stress fiber"/>
    <property type="evidence" value="ECO:0007669"/>
    <property type="project" value="TreeGrafter"/>
</dbReference>
<dbReference type="GO" id="GO:0031005">
    <property type="term" value="F:filamin binding"/>
    <property type="evidence" value="ECO:0007669"/>
    <property type="project" value="TreeGrafter"/>
</dbReference>